<dbReference type="InterPro" id="IPR002933">
    <property type="entry name" value="Peptidase_M20"/>
</dbReference>
<feature type="domain" description="Peptidase M20 dimerisation" evidence="6">
    <location>
        <begin position="187"/>
        <end position="293"/>
    </location>
</feature>
<dbReference type="InterPro" id="IPR050072">
    <property type="entry name" value="Peptidase_M20A"/>
</dbReference>
<dbReference type="SUPFAM" id="SSF53187">
    <property type="entry name" value="Zn-dependent exopeptidases"/>
    <property type="match status" value="1"/>
</dbReference>
<reference evidence="7" key="1">
    <citation type="submission" date="2023-06" db="EMBL/GenBank/DDBJ databases">
        <authorList>
            <person name="Jiang Y."/>
            <person name="Liu Q."/>
        </authorList>
    </citation>
    <scope>NUCLEOTIDE SEQUENCE</scope>
    <source>
        <strain evidence="7">CGMCC 1.12090</strain>
    </source>
</reference>
<comment type="cofactor">
    <cofactor evidence="1">
        <name>Zn(2+)</name>
        <dbReference type="ChEBI" id="CHEBI:29105"/>
    </cofactor>
</comment>
<protein>
    <submittedName>
        <fullName evidence="7">M20 family metallopeptidase</fullName>
    </submittedName>
</protein>
<dbReference type="InterPro" id="IPR011650">
    <property type="entry name" value="Peptidase_M20_dimer"/>
</dbReference>
<keyword evidence="4" id="KW-0378">Hydrolase</keyword>
<evidence type="ECO:0000313" key="7">
    <source>
        <dbReference type="EMBL" id="MDO1537593.1"/>
    </source>
</evidence>
<evidence type="ECO:0000259" key="6">
    <source>
        <dbReference type="Pfam" id="PF07687"/>
    </source>
</evidence>
<evidence type="ECO:0000256" key="2">
    <source>
        <dbReference type="ARBA" id="ARBA00006247"/>
    </source>
</evidence>
<dbReference type="PANTHER" id="PTHR43808:SF8">
    <property type="entry name" value="PEPTIDASE M20 DIMERISATION DOMAIN-CONTAINING PROTEIN"/>
    <property type="match status" value="1"/>
</dbReference>
<organism evidence="7 8">
    <name type="scientific">Variovorax ginsengisoli</name>
    <dbReference type="NCBI Taxonomy" id="363844"/>
    <lineage>
        <taxon>Bacteria</taxon>
        <taxon>Pseudomonadati</taxon>
        <taxon>Pseudomonadota</taxon>
        <taxon>Betaproteobacteria</taxon>
        <taxon>Burkholderiales</taxon>
        <taxon>Comamonadaceae</taxon>
        <taxon>Variovorax</taxon>
    </lineage>
</organism>
<dbReference type="RefSeq" id="WP_301816039.1">
    <property type="nucleotide sequence ID" value="NZ_JAUJZH010000044.1"/>
</dbReference>
<keyword evidence="8" id="KW-1185">Reference proteome</keyword>
<proteinExistence type="inferred from homology"/>
<dbReference type="SUPFAM" id="SSF55031">
    <property type="entry name" value="Bacterial exopeptidase dimerisation domain"/>
    <property type="match status" value="1"/>
</dbReference>
<dbReference type="InterPro" id="IPR036264">
    <property type="entry name" value="Bact_exopeptidase_dim_dom"/>
</dbReference>
<dbReference type="Pfam" id="PF07687">
    <property type="entry name" value="M20_dimer"/>
    <property type="match status" value="1"/>
</dbReference>
<dbReference type="Pfam" id="PF01546">
    <property type="entry name" value="Peptidase_M20"/>
    <property type="match status" value="1"/>
</dbReference>
<sequence>MASPPAPTDSIVALLQSLVRTPSRAGTDAPAPVLRCMEDWLGSRGLACRRLQGAGGEPLGLYAEIAGARPGGPWTVLDATLDTAGFGDAASWTWPPTDPRIEGGWLHGRGTADSKGGAALFAHLLAEFGAAREGFAGRLGLLLDLDEHSGRFGGARAFFDHPLGDGPAPRPDGVIVGYPGMDRIVTGGRGFLRARLVVRGIAAHAGATRRRGLNAITRAMALARALESAPLPPADPAFGLAPRLTLTGIQAGDGGYTQVPDRCELRIDLRLTPGFTDARARALVRATIERQDADHAGAAATAIEWFAGWPAYRVADADPMVSALREAGRAELGIDLPTSVAGPSNIGNYLHGLGVPALCGFGLRGENIHATDERIALDSIGPVYRIYRAALKRLQRG</sequence>
<dbReference type="PANTHER" id="PTHR43808">
    <property type="entry name" value="ACETYLORNITHINE DEACETYLASE"/>
    <property type="match status" value="1"/>
</dbReference>
<keyword evidence="5" id="KW-0862">Zinc</keyword>
<evidence type="ECO:0000256" key="5">
    <source>
        <dbReference type="ARBA" id="ARBA00022833"/>
    </source>
</evidence>
<evidence type="ECO:0000256" key="1">
    <source>
        <dbReference type="ARBA" id="ARBA00001947"/>
    </source>
</evidence>
<gene>
    <name evidence="7" type="ORF">Q2T77_35670</name>
</gene>
<accession>A0ABT8SFE3</accession>
<keyword evidence="3" id="KW-0479">Metal-binding</keyword>
<dbReference type="EMBL" id="JAUKVY010000044">
    <property type="protein sequence ID" value="MDO1537593.1"/>
    <property type="molecule type" value="Genomic_DNA"/>
</dbReference>
<evidence type="ECO:0000256" key="4">
    <source>
        <dbReference type="ARBA" id="ARBA00022801"/>
    </source>
</evidence>
<comment type="caution">
    <text evidence="7">The sequence shown here is derived from an EMBL/GenBank/DDBJ whole genome shotgun (WGS) entry which is preliminary data.</text>
</comment>
<dbReference type="Gene3D" id="3.40.630.10">
    <property type="entry name" value="Zn peptidases"/>
    <property type="match status" value="2"/>
</dbReference>
<dbReference type="Gene3D" id="3.30.70.360">
    <property type="match status" value="1"/>
</dbReference>
<comment type="similarity">
    <text evidence="2">Belongs to the peptidase M20A family.</text>
</comment>
<evidence type="ECO:0000313" key="8">
    <source>
        <dbReference type="Proteomes" id="UP001169027"/>
    </source>
</evidence>
<dbReference type="Proteomes" id="UP001169027">
    <property type="component" value="Unassembled WGS sequence"/>
</dbReference>
<name>A0ABT8SFE3_9BURK</name>
<evidence type="ECO:0000256" key="3">
    <source>
        <dbReference type="ARBA" id="ARBA00022723"/>
    </source>
</evidence>